<comment type="caution">
    <text evidence="1">The sequence shown here is derived from an EMBL/GenBank/DDBJ whole genome shotgun (WGS) entry which is preliminary data.</text>
</comment>
<protein>
    <submittedName>
        <fullName evidence="1">Uncharacterized protein</fullName>
    </submittedName>
</protein>
<evidence type="ECO:0000313" key="2">
    <source>
        <dbReference type="Proteomes" id="UP001516400"/>
    </source>
</evidence>
<keyword evidence="2" id="KW-1185">Reference proteome</keyword>
<accession>A0ABD2P9Q0</accession>
<name>A0ABD2P9Q0_9CUCU</name>
<proteinExistence type="predicted"/>
<sequence length="563" mass="66096">MKRVQSLLNHKLLNYFNKYARSYARYIAGETTISLDQSTLTGRLINYLKNEKTEVNEKTEHFNSKEILCSLRKGTWNLGTLPSNTLINIIRTLENQDLVKSNAEFYRILRVVDEGCCFHYQNLNATEILDLLDAYMNLLPNRITDLKFYNNAVNYLFSISDKLKGKDYMRYIFHIALMKKCLKSQKMLRQTLSLLKNEDINDLSCEDLCIIANSTFKTSTKIPNKNILYKIKNYLNDNLMLLKDPAIFVTLTKTLRHNRFYDEDLLASISCAIFFNKAFEFYTFQTYCHLLALYSDNLYYDEKLLKFLTMKCLEELKFDSADKIGSARIRAKDIVRFLWGISNLNCKYLTKEDIKSIIIPKIIENIHYSKLSLNQLIDVFMYLWISNYKCYELVPFLLEHKNILEQIPDKNSRQRLNQLLICIFHEDRQLYKKIGIIPQGSNDFVLSQHLKNRPCLQEVVRSLETIGPKMNIKFKVGYQIPYMNILGIIGYEKNMYKSVNIEVLDHFTTLKNTDSQPSGLMQMKLRILDGSEEALIVIKENDIEYLTEAEREEFLQEELDLVC</sequence>
<dbReference type="AlphaFoldDB" id="A0ABD2P9Q0"/>
<reference evidence="1 2" key="1">
    <citation type="journal article" date="2021" name="BMC Biol.">
        <title>Horizontally acquired antibacterial genes associated with adaptive radiation of ladybird beetles.</title>
        <authorList>
            <person name="Li H.S."/>
            <person name="Tang X.F."/>
            <person name="Huang Y.H."/>
            <person name="Xu Z.Y."/>
            <person name="Chen M.L."/>
            <person name="Du X.Y."/>
            <person name="Qiu B.Y."/>
            <person name="Chen P.T."/>
            <person name="Zhang W."/>
            <person name="Slipinski A."/>
            <person name="Escalona H.E."/>
            <person name="Waterhouse R.M."/>
            <person name="Zwick A."/>
            <person name="Pang H."/>
        </authorList>
    </citation>
    <scope>NUCLEOTIDE SEQUENCE [LARGE SCALE GENOMIC DNA]</scope>
    <source>
        <strain evidence="1">SYSU2018</strain>
    </source>
</reference>
<dbReference type="EMBL" id="JABFTP020000185">
    <property type="protein sequence ID" value="KAL3287453.1"/>
    <property type="molecule type" value="Genomic_DNA"/>
</dbReference>
<gene>
    <name evidence="1" type="ORF">HHI36_001924</name>
</gene>
<evidence type="ECO:0000313" key="1">
    <source>
        <dbReference type="EMBL" id="KAL3287453.1"/>
    </source>
</evidence>
<organism evidence="1 2">
    <name type="scientific">Cryptolaemus montrouzieri</name>
    <dbReference type="NCBI Taxonomy" id="559131"/>
    <lineage>
        <taxon>Eukaryota</taxon>
        <taxon>Metazoa</taxon>
        <taxon>Ecdysozoa</taxon>
        <taxon>Arthropoda</taxon>
        <taxon>Hexapoda</taxon>
        <taxon>Insecta</taxon>
        <taxon>Pterygota</taxon>
        <taxon>Neoptera</taxon>
        <taxon>Endopterygota</taxon>
        <taxon>Coleoptera</taxon>
        <taxon>Polyphaga</taxon>
        <taxon>Cucujiformia</taxon>
        <taxon>Coccinelloidea</taxon>
        <taxon>Coccinellidae</taxon>
        <taxon>Scymninae</taxon>
        <taxon>Scymnini</taxon>
        <taxon>Cryptolaemus</taxon>
    </lineage>
</organism>
<dbReference type="Proteomes" id="UP001516400">
    <property type="component" value="Unassembled WGS sequence"/>
</dbReference>